<protein>
    <recommendedName>
        <fullName evidence="7">SUN domain-containing protein</fullName>
    </recommendedName>
</protein>
<dbReference type="Gene3D" id="2.60.120.260">
    <property type="entry name" value="Galactose-binding domain-like"/>
    <property type="match status" value="1"/>
</dbReference>
<dbReference type="GO" id="GO:0034975">
    <property type="term" value="P:protein folding in endoplasmic reticulum"/>
    <property type="evidence" value="ECO:0007669"/>
    <property type="project" value="TreeGrafter"/>
</dbReference>
<evidence type="ECO:0000256" key="6">
    <source>
        <dbReference type="SAM" id="SignalP"/>
    </source>
</evidence>
<feature type="compositionally biased region" description="Polar residues" evidence="5">
    <location>
        <begin position="248"/>
        <end position="262"/>
    </location>
</feature>
<organism evidence="8 9">
    <name type="scientific">Smittium megazygosporum</name>
    <dbReference type="NCBI Taxonomy" id="133381"/>
    <lineage>
        <taxon>Eukaryota</taxon>
        <taxon>Fungi</taxon>
        <taxon>Fungi incertae sedis</taxon>
        <taxon>Zoopagomycota</taxon>
        <taxon>Kickxellomycotina</taxon>
        <taxon>Harpellomycetes</taxon>
        <taxon>Harpellales</taxon>
        <taxon>Legeriomycetaceae</taxon>
        <taxon>Smittium</taxon>
    </lineage>
</organism>
<proteinExistence type="predicted"/>
<dbReference type="PROSITE" id="PS51469">
    <property type="entry name" value="SUN"/>
    <property type="match status" value="1"/>
</dbReference>
<dbReference type="InterPro" id="IPR045120">
    <property type="entry name" value="Suco/Slp1-like"/>
</dbReference>
<evidence type="ECO:0000256" key="5">
    <source>
        <dbReference type="SAM" id="MobiDB-lite"/>
    </source>
</evidence>
<dbReference type="Pfam" id="PF07738">
    <property type="entry name" value="Sad1_UNC"/>
    <property type="match status" value="1"/>
</dbReference>
<feature type="compositionally biased region" description="Polar residues" evidence="5">
    <location>
        <begin position="585"/>
        <end position="597"/>
    </location>
</feature>
<evidence type="ECO:0000259" key="7">
    <source>
        <dbReference type="PROSITE" id="PS51469"/>
    </source>
</evidence>
<feature type="domain" description="SUN" evidence="7">
    <location>
        <begin position="265"/>
        <end position="432"/>
    </location>
</feature>
<dbReference type="PANTHER" id="PTHR12953:SF0">
    <property type="entry name" value="SUN DOMAIN-CONTAINING OSSIFICATION FACTOR"/>
    <property type="match status" value="1"/>
</dbReference>
<accession>A0A2T9ZHK1</accession>
<feature type="region of interest" description="Disordered" evidence="5">
    <location>
        <begin position="248"/>
        <end position="267"/>
    </location>
</feature>
<dbReference type="GO" id="GO:0016020">
    <property type="term" value="C:membrane"/>
    <property type="evidence" value="ECO:0007669"/>
    <property type="project" value="InterPro"/>
</dbReference>
<evidence type="ECO:0000256" key="4">
    <source>
        <dbReference type="ARBA" id="ARBA00023136"/>
    </source>
</evidence>
<evidence type="ECO:0000256" key="2">
    <source>
        <dbReference type="ARBA" id="ARBA00022692"/>
    </source>
</evidence>
<keyword evidence="3" id="KW-1133">Transmembrane helix</keyword>
<feature type="region of interest" description="Disordered" evidence="5">
    <location>
        <begin position="585"/>
        <end position="667"/>
    </location>
</feature>
<feature type="compositionally biased region" description="Acidic residues" evidence="5">
    <location>
        <begin position="649"/>
        <end position="662"/>
    </location>
</feature>
<keyword evidence="9" id="KW-1185">Reference proteome</keyword>
<feature type="compositionally biased region" description="Polar residues" evidence="5">
    <location>
        <begin position="619"/>
        <end position="642"/>
    </location>
</feature>
<dbReference type="PANTHER" id="PTHR12953">
    <property type="entry name" value="MEMBRANE PROTEIN CH1 RELATED"/>
    <property type="match status" value="1"/>
</dbReference>
<comment type="subcellular location">
    <subcellularLocation>
        <location evidence="1">Endomembrane system</location>
    </subcellularLocation>
</comment>
<reference evidence="8 9" key="1">
    <citation type="journal article" date="2018" name="MBio">
        <title>Comparative Genomics Reveals the Core Gene Toolbox for the Fungus-Insect Symbiosis.</title>
        <authorList>
            <person name="Wang Y."/>
            <person name="Stata M."/>
            <person name="Wang W."/>
            <person name="Stajich J.E."/>
            <person name="White M.M."/>
            <person name="Moncalvo J.M."/>
        </authorList>
    </citation>
    <scope>NUCLEOTIDE SEQUENCE [LARGE SCALE GENOMIC DNA]</scope>
    <source>
        <strain evidence="8 9">SC-DP-2</strain>
    </source>
</reference>
<dbReference type="InterPro" id="IPR008979">
    <property type="entry name" value="Galactose-bd-like_sf"/>
</dbReference>
<dbReference type="EMBL" id="MBFS01000166">
    <property type="protein sequence ID" value="PVV04059.1"/>
    <property type="molecule type" value="Genomic_DNA"/>
</dbReference>
<feature type="signal peptide" evidence="6">
    <location>
        <begin position="1"/>
        <end position="18"/>
    </location>
</feature>
<gene>
    <name evidence="8" type="ORF">BB560_001451</name>
</gene>
<name>A0A2T9ZHK1_9FUNG</name>
<dbReference type="GO" id="GO:0012505">
    <property type="term" value="C:endomembrane system"/>
    <property type="evidence" value="ECO:0007669"/>
    <property type="project" value="UniProtKB-SubCell"/>
</dbReference>
<evidence type="ECO:0000256" key="3">
    <source>
        <dbReference type="ARBA" id="ARBA00022989"/>
    </source>
</evidence>
<evidence type="ECO:0000313" key="9">
    <source>
        <dbReference type="Proteomes" id="UP000245609"/>
    </source>
</evidence>
<keyword evidence="4" id="KW-0472">Membrane</keyword>
<dbReference type="Proteomes" id="UP000245609">
    <property type="component" value="Unassembled WGS sequence"/>
</dbReference>
<dbReference type="AlphaFoldDB" id="A0A2T9ZHK1"/>
<evidence type="ECO:0000256" key="1">
    <source>
        <dbReference type="ARBA" id="ARBA00004308"/>
    </source>
</evidence>
<dbReference type="SUPFAM" id="SSF49785">
    <property type="entry name" value="Galactose-binding domain-like"/>
    <property type="match status" value="1"/>
</dbReference>
<dbReference type="STRING" id="133381.A0A2T9ZHK1"/>
<dbReference type="OrthoDB" id="266334at2759"/>
<feature type="chain" id="PRO_5015483131" description="SUN domain-containing protein" evidence="6">
    <location>
        <begin position="19"/>
        <end position="759"/>
    </location>
</feature>
<dbReference type="GO" id="GO:0005737">
    <property type="term" value="C:cytoplasm"/>
    <property type="evidence" value="ECO:0007669"/>
    <property type="project" value="TreeGrafter"/>
</dbReference>
<comment type="caution">
    <text evidence="8">The sequence shown here is derived from an EMBL/GenBank/DDBJ whole genome shotgun (WGS) entry which is preliminary data.</text>
</comment>
<dbReference type="InterPro" id="IPR012919">
    <property type="entry name" value="SUN_dom"/>
</dbReference>
<feature type="compositionally biased region" description="Polar residues" evidence="5">
    <location>
        <begin position="163"/>
        <end position="190"/>
    </location>
</feature>
<sequence length="759" mass="86408">MSRFFYLYIFCILHRVFSNAIETNPVPQLYDNLTFFFVTENECLYSTSIFFKDFCFSYFIDSHEPNKYDAPPEFIHFDIEEVEVLEPDEEKLKFQNPENESLDQNAIPSLEKLESEIHKCNSNIDTLKSSENKALSFENILSSLSSQEEPSSTQSFSKEDSKNLGSTDPSGPSDSFSSKNPGSGSETQGENFVSFDINQLSKELPPLPKFRSRDTLSSHGIPRATLEKIENTADTNRVPTRTISSFISTHTQPQAQSPTLTKTLEPEQDDQSTAFKYSFSNSKLPLKDRFNYVSSDCGAVLLNSNKEAKKSSAILSKKKDEYMLNLCSAKNKFFVVELCDEILIDAISIANYEFFSSTLKNFIFSASDRYPPKDNKWTRIGYCTANNTRSNQVFRFSKPMIWAKYVRIDLISHYGDQYYCPISSFAVYGTTQMEKFRYEAEEEAMLSSQSNVPVKVKKPKPKYNEDAAIALHSYINDFEERILGLSLNDAFAIDKSQGGNVLKQINPPLPVNNAEKKSELNESCSSGRVYIKINPEKPTNLADPKSLLSKMNKLNSEGVENNGGGRTHTGSLETGKLQEAFQGSETLVNISPTNSPITGDEGTDQESQTQLNYDKRNTDSPNQNNTPENLDHNNIPNYNYNSKIKPPESDENFGGERDDNEDLLQNSNSHESIYKTITRRLLYLERNMTHIFEYLENQSDYFNEALTKIHLLNIDNINTAISNFNKSTTQQIKAVVSFFKRKKHYLRILYFYVIADFMI</sequence>
<keyword evidence="2" id="KW-0812">Transmembrane</keyword>
<feature type="region of interest" description="Disordered" evidence="5">
    <location>
        <begin position="144"/>
        <end position="190"/>
    </location>
</feature>
<feature type="compositionally biased region" description="Low complexity" evidence="5">
    <location>
        <begin position="144"/>
        <end position="156"/>
    </location>
</feature>
<keyword evidence="6" id="KW-0732">Signal</keyword>
<evidence type="ECO:0000313" key="8">
    <source>
        <dbReference type="EMBL" id="PVV04059.1"/>
    </source>
</evidence>